<dbReference type="GO" id="GO:0003677">
    <property type="term" value="F:DNA binding"/>
    <property type="evidence" value="ECO:0007669"/>
    <property type="project" value="InterPro"/>
</dbReference>
<evidence type="ECO:0000259" key="7">
    <source>
        <dbReference type="PROSITE" id="PS50930"/>
    </source>
</evidence>
<dbReference type="SUPFAM" id="SSF52172">
    <property type="entry name" value="CheY-like"/>
    <property type="match status" value="1"/>
</dbReference>
<evidence type="ECO:0000313" key="8">
    <source>
        <dbReference type="EMBL" id="AWX45831.1"/>
    </source>
</evidence>
<evidence type="ECO:0000256" key="5">
    <source>
        <dbReference type="PROSITE-ProRule" id="PRU00169"/>
    </source>
</evidence>
<dbReference type="InterPro" id="IPR011006">
    <property type="entry name" value="CheY-like_superfamily"/>
</dbReference>
<sequence length="236" mass="27113">MELKKILICEDEKLVANRLKRFVENTIDFPAQIELVPTLDRAFEFLSKNRIDLLFLDLNLHGRNGFEILKKLASESFHTIIVSAYTDRAIEAFEYGVLDFVGKPFTMDRLKIAIDRFKKDDTTKVHSLRYIAIKGRKGVEFISVEDVDYIKASGIYSELILKDSTVKIYDKPMNQLLKLLPEDFERIHKSFVIPTGHIKSISQRKSNTFVVELKSGSIVPISRTMRKKLINKASSA</sequence>
<dbReference type="SMART" id="SM00448">
    <property type="entry name" value="REC"/>
    <property type="match status" value="1"/>
</dbReference>
<dbReference type="InterPro" id="IPR007492">
    <property type="entry name" value="LytTR_DNA-bd_dom"/>
</dbReference>
<dbReference type="PANTHER" id="PTHR37299:SF3">
    <property type="entry name" value="STAGE 0 SPORULATION PROTEIN A HOMOLOG"/>
    <property type="match status" value="1"/>
</dbReference>
<dbReference type="InterPro" id="IPR001789">
    <property type="entry name" value="Sig_transdc_resp-reg_receiver"/>
</dbReference>
<keyword evidence="9" id="KW-1185">Reference proteome</keyword>
<feature type="modified residue" description="4-aspartylphosphate" evidence="5">
    <location>
        <position position="57"/>
    </location>
</feature>
<evidence type="ECO:0000256" key="3">
    <source>
        <dbReference type="ARBA" id="ARBA00023159"/>
    </source>
</evidence>
<dbReference type="GO" id="GO:0000156">
    <property type="term" value="F:phosphorelay response regulator activity"/>
    <property type="evidence" value="ECO:0007669"/>
    <property type="project" value="InterPro"/>
</dbReference>
<dbReference type="Proteomes" id="UP000248536">
    <property type="component" value="Chromosome"/>
</dbReference>
<evidence type="ECO:0000256" key="4">
    <source>
        <dbReference type="ARBA" id="ARBA00037164"/>
    </source>
</evidence>
<gene>
    <name evidence="8" type="ORF">HME9304_02861</name>
</gene>
<dbReference type="SMART" id="SM00850">
    <property type="entry name" value="LytTR"/>
    <property type="match status" value="1"/>
</dbReference>
<dbReference type="InterPro" id="IPR046947">
    <property type="entry name" value="LytR-like"/>
</dbReference>
<dbReference type="PROSITE" id="PS50930">
    <property type="entry name" value="HTH_LYTTR"/>
    <property type="match status" value="1"/>
</dbReference>
<dbReference type="KEGG" id="spon:HME9304_02861"/>
<keyword evidence="3" id="KW-0010">Activator</keyword>
<keyword evidence="5" id="KW-0597">Phosphoprotein</keyword>
<keyword evidence="1" id="KW-0963">Cytoplasm</keyword>
<evidence type="ECO:0000256" key="2">
    <source>
        <dbReference type="ARBA" id="ARBA00023012"/>
    </source>
</evidence>
<evidence type="ECO:0008006" key="10">
    <source>
        <dbReference type="Google" id="ProtNLM"/>
    </source>
</evidence>
<dbReference type="EMBL" id="CP030104">
    <property type="protein sequence ID" value="AWX45831.1"/>
    <property type="molecule type" value="Genomic_DNA"/>
</dbReference>
<dbReference type="PANTHER" id="PTHR37299">
    <property type="entry name" value="TRANSCRIPTIONAL REGULATOR-RELATED"/>
    <property type="match status" value="1"/>
</dbReference>
<feature type="domain" description="Response regulatory" evidence="6">
    <location>
        <begin position="5"/>
        <end position="118"/>
    </location>
</feature>
<name>A0A2Z4LVA8_9FLAO</name>
<dbReference type="PROSITE" id="PS50110">
    <property type="entry name" value="RESPONSE_REGULATORY"/>
    <property type="match status" value="1"/>
</dbReference>
<evidence type="ECO:0000256" key="1">
    <source>
        <dbReference type="ARBA" id="ARBA00022490"/>
    </source>
</evidence>
<organism evidence="8 9">
    <name type="scientific">Flagellimonas maritima</name>
    <dbReference type="NCBI Taxonomy" id="1383885"/>
    <lineage>
        <taxon>Bacteria</taxon>
        <taxon>Pseudomonadati</taxon>
        <taxon>Bacteroidota</taxon>
        <taxon>Flavobacteriia</taxon>
        <taxon>Flavobacteriales</taxon>
        <taxon>Flavobacteriaceae</taxon>
        <taxon>Flagellimonas</taxon>
    </lineage>
</organism>
<accession>A0A2Z4LVA8</accession>
<proteinExistence type="predicted"/>
<dbReference type="RefSeq" id="WP_164674850.1">
    <property type="nucleotide sequence ID" value="NZ_CP030104.1"/>
</dbReference>
<dbReference type="Gene3D" id="3.40.50.2300">
    <property type="match status" value="1"/>
</dbReference>
<dbReference type="Gene3D" id="2.40.50.1020">
    <property type="entry name" value="LytTr DNA-binding domain"/>
    <property type="match status" value="1"/>
</dbReference>
<dbReference type="AlphaFoldDB" id="A0A2Z4LVA8"/>
<dbReference type="Pfam" id="PF04397">
    <property type="entry name" value="LytTR"/>
    <property type="match status" value="1"/>
</dbReference>
<evidence type="ECO:0000259" key="6">
    <source>
        <dbReference type="PROSITE" id="PS50110"/>
    </source>
</evidence>
<dbReference type="Pfam" id="PF00072">
    <property type="entry name" value="Response_reg"/>
    <property type="match status" value="1"/>
</dbReference>
<reference evidence="8 9" key="1">
    <citation type="submission" date="2018-06" db="EMBL/GenBank/DDBJ databases">
        <title>Spongiibacterium sp. HME9304 Genome sequencing and assembly.</title>
        <authorList>
            <person name="Kang H."/>
            <person name="Kim H."/>
            <person name="Joh K."/>
        </authorList>
    </citation>
    <scope>NUCLEOTIDE SEQUENCE [LARGE SCALE GENOMIC DNA]</scope>
    <source>
        <strain evidence="8 9">HME9304</strain>
    </source>
</reference>
<feature type="domain" description="HTH LytTR-type" evidence="7">
    <location>
        <begin position="131"/>
        <end position="235"/>
    </location>
</feature>
<comment type="function">
    <text evidence="4">Required for high-level post-exponential phase expression of a series of secreted proteins.</text>
</comment>
<protein>
    <recommendedName>
        <fullName evidence="10">DNA-binding response regulator</fullName>
    </recommendedName>
</protein>
<evidence type="ECO:0000313" key="9">
    <source>
        <dbReference type="Proteomes" id="UP000248536"/>
    </source>
</evidence>
<keyword evidence="2" id="KW-0902">Two-component regulatory system</keyword>